<dbReference type="RefSeq" id="WP_043755986.1">
    <property type="nucleotide sequence ID" value="NZ_AONC01000052.1"/>
</dbReference>
<dbReference type="EMBL" id="AONC01000052">
    <property type="protein sequence ID" value="EXJ13937.1"/>
    <property type="molecule type" value="Genomic_DNA"/>
</dbReference>
<comment type="caution">
    <text evidence="2">The sequence shown here is derived from an EMBL/GenBank/DDBJ whole genome shotgun (WGS) entry which is preliminary data.</text>
</comment>
<dbReference type="Proteomes" id="UP000019460">
    <property type="component" value="Unassembled WGS sequence"/>
</dbReference>
<dbReference type="eggNOG" id="COG3070">
    <property type="taxonomic scope" value="Bacteria"/>
</dbReference>
<evidence type="ECO:0000259" key="1">
    <source>
        <dbReference type="Pfam" id="PF04993"/>
    </source>
</evidence>
<organism evidence="2 3">
    <name type="scientific">Imhoffiella purpurea</name>
    <dbReference type="NCBI Taxonomy" id="1249627"/>
    <lineage>
        <taxon>Bacteria</taxon>
        <taxon>Pseudomonadati</taxon>
        <taxon>Pseudomonadota</taxon>
        <taxon>Gammaproteobacteria</taxon>
        <taxon>Chromatiales</taxon>
        <taxon>Chromatiaceae</taxon>
        <taxon>Imhoffiella</taxon>
    </lineage>
</organism>
<protein>
    <recommendedName>
        <fullName evidence="1">TfoX N-terminal domain-containing protein</fullName>
    </recommendedName>
</protein>
<feature type="domain" description="TfoX N-terminal" evidence="1">
    <location>
        <begin position="13"/>
        <end position="93"/>
    </location>
</feature>
<proteinExistence type="predicted"/>
<dbReference type="Gene3D" id="3.30.1460.30">
    <property type="entry name" value="YgaC/TfoX-N like chaperone"/>
    <property type="match status" value="1"/>
</dbReference>
<name>W9VD16_9GAMM</name>
<reference evidence="2 3" key="1">
    <citation type="submission" date="2012-11" db="EMBL/GenBank/DDBJ databases">
        <title>Genome assembly of Thiorhodococcus sp. AK35.</title>
        <authorList>
            <person name="Nupur N."/>
            <person name="Khatri I."/>
            <person name="Subramanian S."/>
            <person name="Pinnaka A."/>
        </authorList>
    </citation>
    <scope>NUCLEOTIDE SEQUENCE [LARGE SCALE GENOMIC DNA]</scope>
    <source>
        <strain evidence="2 3">AK35</strain>
    </source>
</reference>
<dbReference type="OrthoDB" id="8687154at2"/>
<dbReference type="Pfam" id="PF04993">
    <property type="entry name" value="TfoX_N"/>
    <property type="match status" value="1"/>
</dbReference>
<dbReference type="SUPFAM" id="SSF159894">
    <property type="entry name" value="YgaC/TfoX-N like"/>
    <property type="match status" value="1"/>
</dbReference>
<dbReference type="PATRIC" id="fig|1249627.3.peg.3288"/>
<accession>W9VD16</accession>
<evidence type="ECO:0000313" key="3">
    <source>
        <dbReference type="Proteomes" id="UP000019460"/>
    </source>
</evidence>
<keyword evidence="3" id="KW-1185">Reference proteome</keyword>
<dbReference type="AlphaFoldDB" id="W9VD16"/>
<sequence length="111" mass="12384">MASDQSFVQYVCDQMQSAGDVSFRKMFGEYALYHADKVVALVCDNQLYLKPTAAGRTILETPREAPPYPGAKPHFMVTELIDDADALAELVAATGRELPEPKPRKPRKRRS</sequence>
<evidence type="ECO:0000313" key="2">
    <source>
        <dbReference type="EMBL" id="EXJ13937.1"/>
    </source>
</evidence>
<dbReference type="STRING" id="1249627.D779_3137"/>
<dbReference type="InterPro" id="IPR007076">
    <property type="entry name" value="TfoX_N"/>
</dbReference>
<gene>
    <name evidence="2" type="ORF">D779_3137</name>
</gene>